<keyword evidence="2" id="KW-1185">Reference proteome</keyword>
<proteinExistence type="predicted"/>
<dbReference type="EMBL" id="JACSQS010000001">
    <property type="protein sequence ID" value="MBD7952684.1"/>
    <property type="molecule type" value="Genomic_DNA"/>
</dbReference>
<sequence length="64" mass="6878">MDMNNSGRSVNQVVSLVRMCGKPFVLRRVDGKPKAFPLALPDLGPVPAGGGKVLWMWEPEDAAA</sequence>
<dbReference type="Proteomes" id="UP000636938">
    <property type="component" value="Unassembled WGS sequence"/>
</dbReference>
<organism evidence="1 2">
    <name type="scientific">Stenotrophomonas lacuserhaii</name>
    <dbReference type="NCBI Taxonomy" id="2760084"/>
    <lineage>
        <taxon>Bacteria</taxon>
        <taxon>Pseudomonadati</taxon>
        <taxon>Pseudomonadota</taxon>
        <taxon>Gammaproteobacteria</taxon>
        <taxon>Lysobacterales</taxon>
        <taxon>Lysobacteraceae</taxon>
        <taxon>Stenotrophomonas</taxon>
    </lineage>
</organism>
<name>A0A8X8K275_9GAMM</name>
<reference evidence="1 2" key="1">
    <citation type="submission" date="2020-08" db="EMBL/GenBank/DDBJ databases">
        <title>A Genomic Blueprint of the Chicken Gut Microbiome.</title>
        <authorList>
            <person name="Gilroy R."/>
            <person name="Ravi A."/>
            <person name="Getino M."/>
            <person name="Pursley I."/>
            <person name="Horton D.L."/>
            <person name="Alikhan N.-F."/>
            <person name="Baker D."/>
            <person name="Gharbi K."/>
            <person name="Hall N."/>
            <person name="Watson M."/>
            <person name="Adriaenssens E.M."/>
            <person name="Foster-Nyarko E."/>
            <person name="Jarju S."/>
            <person name="Secka A."/>
            <person name="Antonio M."/>
            <person name="Oren A."/>
            <person name="Chaudhuri R."/>
            <person name="La Ragione R.M."/>
            <person name="Hildebrand F."/>
            <person name="Pallen M.J."/>
        </authorList>
    </citation>
    <scope>NUCLEOTIDE SEQUENCE [LARGE SCALE GENOMIC DNA]</scope>
    <source>
        <strain evidence="1 2">Sa5BUN4</strain>
    </source>
</reference>
<gene>
    <name evidence="1" type="ORF">H9654_00560</name>
</gene>
<evidence type="ECO:0000313" key="2">
    <source>
        <dbReference type="Proteomes" id="UP000636938"/>
    </source>
</evidence>
<evidence type="ECO:0000313" key="1">
    <source>
        <dbReference type="EMBL" id="MBD7952684.1"/>
    </source>
</evidence>
<comment type="caution">
    <text evidence="1">The sequence shown here is derived from an EMBL/GenBank/DDBJ whole genome shotgun (WGS) entry which is preliminary data.</text>
</comment>
<accession>A0A8X8K275</accession>
<dbReference type="RefSeq" id="WP_191768169.1">
    <property type="nucleotide sequence ID" value="NZ_JACSQS010000001.1"/>
</dbReference>
<dbReference type="AlphaFoldDB" id="A0A8X8K275"/>
<protein>
    <submittedName>
        <fullName evidence="1">Uncharacterized protein</fullName>
    </submittedName>
</protein>